<proteinExistence type="predicted"/>
<dbReference type="Gene3D" id="2.20.28.160">
    <property type="match status" value="1"/>
</dbReference>
<dbReference type="AlphaFoldDB" id="A0A383D4Y3"/>
<evidence type="ECO:0000313" key="2">
    <source>
        <dbReference type="EMBL" id="SVE39329.1"/>
    </source>
</evidence>
<gene>
    <name evidence="2" type="ORF">METZ01_LOCUS492183</name>
</gene>
<dbReference type="EMBL" id="UINC01214206">
    <property type="protein sequence ID" value="SVE39329.1"/>
    <property type="molecule type" value="Genomic_DNA"/>
</dbReference>
<keyword evidence="1" id="KW-0472">Membrane</keyword>
<reference evidence="2" key="1">
    <citation type="submission" date="2018-05" db="EMBL/GenBank/DDBJ databases">
        <authorList>
            <person name="Lanie J.A."/>
            <person name="Ng W.-L."/>
            <person name="Kazmierczak K.M."/>
            <person name="Andrzejewski T.M."/>
            <person name="Davidsen T.M."/>
            <person name="Wayne K.J."/>
            <person name="Tettelin H."/>
            <person name="Glass J.I."/>
            <person name="Rusch D."/>
            <person name="Podicherti R."/>
            <person name="Tsui H.-C.T."/>
            <person name="Winkler M.E."/>
        </authorList>
    </citation>
    <scope>NUCLEOTIDE SEQUENCE</scope>
</reference>
<keyword evidence="1" id="KW-0812">Transmembrane</keyword>
<feature type="non-terminal residue" evidence="2">
    <location>
        <position position="1"/>
    </location>
</feature>
<organism evidence="2">
    <name type="scientific">marine metagenome</name>
    <dbReference type="NCBI Taxonomy" id="408172"/>
    <lineage>
        <taxon>unclassified sequences</taxon>
        <taxon>metagenomes</taxon>
        <taxon>ecological metagenomes</taxon>
    </lineage>
</organism>
<name>A0A383D4Y3_9ZZZZ</name>
<feature type="transmembrane region" description="Helical" evidence="1">
    <location>
        <begin position="202"/>
        <end position="223"/>
    </location>
</feature>
<accession>A0A383D4Y3</accession>
<protein>
    <submittedName>
        <fullName evidence="2">Uncharacterized protein</fullName>
    </submittedName>
</protein>
<sequence>ECPSCEQNLAVPKELGGQTIDCPSCGSNIAVPSEAEDAEGEEEYDPFGSNAEAGVPRVEEVPEPTPTPQLIIPAKAVSPTSRATFWQLIGRAFILNGSDFGKLGVMIAVSFIVQVVFALLSVLFCITFPFLILIIIGYPSWFFAYGKLILNYSAEGETELPPFPDILEDKYNLFIVGFFQCLAIGIVSFFPVGIGIKIESQVFVVMALSFSAFFTPLLAFYVAMFDSIVGMFRVDFI</sequence>
<evidence type="ECO:0000256" key="1">
    <source>
        <dbReference type="SAM" id="Phobius"/>
    </source>
</evidence>
<keyword evidence="1" id="KW-1133">Transmembrane helix</keyword>
<feature type="non-terminal residue" evidence="2">
    <location>
        <position position="237"/>
    </location>
</feature>
<feature type="transmembrane region" description="Helical" evidence="1">
    <location>
        <begin position="171"/>
        <end position="196"/>
    </location>
</feature>